<dbReference type="EMBL" id="CP135444">
    <property type="protein sequence ID" value="WRY35423.1"/>
    <property type="molecule type" value="Genomic_DNA"/>
</dbReference>
<dbReference type="Pfam" id="PF04301">
    <property type="entry name" value="BioG"/>
    <property type="match status" value="1"/>
</dbReference>
<dbReference type="InterPro" id="IPR007398">
    <property type="entry name" value="BioG"/>
</dbReference>
<protein>
    <submittedName>
        <fullName evidence="1">DUF452 family protein</fullName>
    </submittedName>
</protein>
<proteinExistence type="predicted"/>
<accession>A0ABZ1E4Z5</accession>
<name>A0ABZ1E4Z5_9RHOB</name>
<dbReference type="InterPro" id="IPR029058">
    <property type="entry name" value="AB_hydrolase_fold"/>
</dbReference>
<reference evidence="1 2" key="1">
    <citation type="submission" date="2023-09" db="EMBL/GenBank/DDBJ databases">
        <title>Thioclava shenzhenensis sp. nov., a multidrug resistant bacteria-antagonizing species isolated from coastal seawater.</title>
        <authorList>
            <person name="Long M."/>
        </authorList>
    </citation>
    <scope>NUCLEOTIDE SEQUENCE [LARGE SCALE GENOMIC DNA]</scope>
    <source>
        <strain evidence="1 2">FTW29</strain>
        <plasmid evidence="1 2">unnamed1</plasmid>
    </source>
</reference>
<sequence length="211" mass="22828">MKGQWLGPRKHRDLLLVFGGWALGAAAFAGMVGQTDVLLLDDYKDLTVDLPPLEGYAHIDLLAYSFGVAGAAHWLAGQNLAGRGLRLRRSVAIAGTLTPASVTSGIPPERVRATAEGLTAATFATFCRRAGLAGPAPQLDLEAARAELLAVMARGPAPAYAFDRIWIPRRDRIVPPQAQEYAWHSRAAAVRFVDAPHVPFRAGQDWQDWLQ</sequence>
<keyword evidence="2" id="KW-1185">Reference proteome</keyword>
<geneLocation type="plasmid" evidence="1 2">
    <name>unnamed1</name>
</geneLocation>
<evidence type="ECO:0000313" key="1">
    <source>
        <dbReference type="EMBL" id="WRY35423.1"/>
    </source>
</evidence>
<organism evidence="1 2">
    <name type="scientific">Thioclava litoralis</name>
    <dbReference type="NCBI Taxonomy" id="3076557"/>
    <lineage>
        <taxon>Bacteria</taxon>
        <taxon>Pseudomonadati</taxon>
        <taxon>Pseudomonadota</taxon>
        <taxon>Alphaproteobacteria</taxon>
        <taxon>Rhodobacterales</taxon>
        <taxon>Paracoccaceae</taxon>
        <taxon>Thioclava</taxon>
    </lineage>
</organism>
<keyword evidence="1" id="KW-0614">Plasmid</keyword>
<dbReference type="RefSeq" id="WP_330647195.1">
    <property type="nucleotide sequence ID" value="NZ_CP135444.1"/>
</dbReference>
<gene>
    <name evidence="1" type="ORF">RPE78_14305</name>
</gene>
<dbReference type="Proteomes" id="UP001623290">
    <property type="component" value="Plasmid unnamed1"/>
</dbReference>
<dbReference type="SUPFAM" id="SSF53474">
    <property type="entry name" value="alpha/beta-Hydrolases"/>
    <property type="match status" value="1"/>
</dbReference>
<evidence type="ECO:0000313" key="2">
    <source>
        <dbReference type="Proteomes" id="UP001623290"/>
    </source>
</evidence>